<evidence type="ECO:0000256" key="2">
    <source>
        <dbReference type="PROSITE-ProRule" id="PRU00335"/>
    </source>
</evidence>
<dbReference type="InterPro" id="IPR009057">
    <property type="entry name" value="Homeodomain-like_sf"/>
</dbReference>
<gene>
    <name evidence="4" type="ORF">ACFPH6_23205</name>
</gene>
<dbReference type="PRINTS" id="PR00455">
    <property type="entry name" value="HTHTETR"/>
</dbReference>
<evidence type="ECO:0000259" key="3">
    <source>
        <dbReference type="PROSITE" id="PS50977"/>
    </source>
</evidence>
<dbReference type="PROSITE" id="PS50977">
    <property type="entry name" value="HTH_TETR_2"/>
    <property type="match status" value="1"/>
</dbReference>
<sequence>MVAAARAAFSELGFGKTTIREVARRAGVTHGLVIRHFGSKEQLFLAAVPSPRTLMAQVAGDPKSLPTRSARSYVRRMTLSGGNDSLWLVGRSATGHSAADVVQLGQVLMREGESRAGDVLAQVRCR</sequence>
<dbReference type="Gene3D" id="1.10.357.10">
    <property type="entry name" value="Tetracycline Repressor, domain 2"/>
    <property type="match status" value="1"/>
</dbReference>
<dbReference type="SUPFAM" id="SSF46689">
    <property type="entry name" value="Homeodomain-like"/>
    <property type="match status" value="1"/>
</dbReference>
<organism evidence="4 5">
    <name type="scientific">Streptomyces xiangluensis</name>
    <dbReference type="NCBI Taxonomy" id="2665720"/>
    <lineage>
        <taxon>Bacteria</taxon>
        <taxon>Bacillati</taxon>
        <taxon>Actinomycetota</taxon>
        <taxon>Actinomycetes</taxon>
        <taxon>Kitasatosporales</taxon>
        <taxon>Streptomycetaceae</taxon>
        <taxon>Streptomyces</taxon>
    </lineage>
</organism>
<feature type="DNA-binding region" description="H-T-H motif" evidence="2">
    <location>
        <begin position="18"/>
        <end position="37"/>
    </location>
</feature>
<dbReference type="InterPro" id="IPR050109">
    <property type="entry name" value="HTH-type_TetR-like_transc_reg"/>
</dbReference>
<accession>A0ABV8YSE3</accession>
<comment type="caution">
    <text evidence="4">The sequence shown here is derived from an EMBL/GenBank/DDBJ whole genome shotgun (WGS) entry which is preliminary data.</text>
</comment>
<name>A0ABV8YSE3_9ACTN</name>
<dbReference type="RefSeq" id="WP_386344710.1">
    <property type="nucleotide sequence ID" value="NZ_JBHSFG010000038.1"/>
</dbReference>
<dbReference type="Pfam" id="PF00440">
    <property type="entry name" value="TetR_N"/>
    <property type="match status" value="1"/>
</dbReference>
<evidence type="ECO:0000313" key="5">
    <source>
        <dbReference type="Proteomes" id="UP001596012"/>
    </source>
</evidence>
<evidence type="ECO:0000313" key="4">
    <source>
        <dbReference type="EMBL" id="MFC4467400.1"/>
    </source>
</evidence>
<dbReference type="EMBL" id="JBHSFG010000038">
    <property type="protein sequence ID" value="MFC4467400.1"/>
    <property type="molecule type" value="Genomic_DNA"/>
</dbReference>
<dbReference type="PANTHER" id="PTHR30055:SF235">
    <property type="entry name" value="TRANSCRIPTIONAL REGULATORY PROTEIN"/>
    <property type="match status" value="1"/>
</dbReference>
<evidence type="ECO:0000256" key="1">
    <source>
        <dbReference type="ARBA" id="ARBA00023125"/>
    </source>
</evidence>
<dbReference type="Proteomes" id="UP001596012">
    <property type="component" value="Unassembled WGS sequence"/>
</dbReference>
<reference evidence="5" key="1">
    <citation type="journal article" date="2019" name="Int. J. Syst. Evol. Microbiol.">
        <title>The Global Catalogue of Microorganisms (GCM) 10K type strain sequencing project: providing services to taxonomists for standard genome sequencing and annotation.</title>
        <authorList>
            <consortium name="The Broad Institute Genomics Platform"/>
            <consortium name="The Broad Institute Genome Sequencing Center for Infectious Disease"/>
            <person name="Wu L."/>
            <person name="Ma J."/>
        </authorList>
    </citation>
    <scope>NUCLEOTIDE SEQUENCE [LARGE SCALE GENOMIC DNA]</scope>
    <source>
        <strain evidence="5">DT43</strain>
    </source>
</reference>
<dbReference type="InterPro" id="IPR001647">
    <property type="entry name" value="HTH_TetR"/>
</dbReference>
<feature type="domain" description="HTH tetR-type" evidence="3">
    <location>
        <begin position="1"/>
        <end position="55"/>
    </location>
</feature>
<protein>
    <submittedName>
        <fullName evidence="4">TetR family transcriptional regulator</fullName>
    </submittedName>
</protein>
<dbReference type="PANTHER" id="PTHR30055">
    <property type="entry name" value="HTH-TYPE TRANSCRIPTIONAL REGULATOR RUTR"/>
    <property type="match status" value="1"/>
</dbReference>
<keyword evidence="1 2" id="KW-0238">DNA-binding</keyword>
<proteinExistence type="predicted"/>
<keyword evidence="5" id="KW-1185">Reference proteome</keyword>